<keyword evidence="2" id="KW-0812">Transmembrane</keyword>
<dbReference type="Proteomes" id="UP000053660">
    <property type="component" value="Unassembled WGS sequence"/>
</dbReference>
<evidence type="ECO:0000256" key="2">
    <source>
        <dbReference type="SAM" id="Phobius"/>
    </source>
</evidence>
<dbReference type="AlphaFoldDB" id="A0A0B1TCC1"/>
<evidence type="ECO:0000313" key="4">
    <source>
        <dbReference type="Proteomes" id="UP000053660"/>
    </source>
</evidence>
<organism evidence="3 4">
    <name type="scientific">Oesophagostomum dentatum</name>
    <name type="common">Nodular worm</name>
    <dbReference type="NCBI Taxonomy" id="61180"/>
    <lineage>
        <taxon>Eukaryota</taxon>
        <taxon>Metazoa</taxon>
        <taxon>Ecdysozoa</taxon>
        <taxon>Nematoda</taxon>
        <taxon>Chromadorea</taxon>
        <taxon>Rhabditida</taxon>
        <taxon>Rhabditina</taxon>
        <taxon>Rhabditomorpha</taxon>
        <taxon>Strongyloidea</taxon>
        <taxon>Strongylidae</taxon>
        <taxon>Oesophagostomum</taxon>
    </lineage>
</organism>
<gene>
    <name evidence="3" type="ORF">OESDEN_04892</name>
</gene>
<feature type="transmembrane region" description="Helical" evidence="2">
    <location>
        <begin position="35"/>
        <end position="54"/>
    </location>
</feature>
<name>A0A0B1TCC1_OESDE</name>
<keyword evidence="2" id="KW-1133">Transmembrane helix</keyword>
<dbReference type="OrthoDB" id="10013439at2759"/>
<protein>
    <submittedName>
        <fullName evidence="3">Uncharacterized protein</fullName>
    </submittedName>
</protein>
<accession>A0A0B1TCC1</accession>
<reference evidence="3 4" key="1">
    <citation type="submission" date="2014-03" db="EMBL/GenBank/DDBJ databases">
        <title>Draft genome of the hookworm Oesophagostomum dentatum.</title>
        <authorList>
            <person name="Mitreva M."/>
        </authorList>
    </citation>
    <scope>NUCLEOTIDE SEQUENCE [LARGE SCALE GENOMIC DNA]</scope>
    <source>
        <strain evidence="3 4">OD-Hann</strain>
    </source>
</reference>
<evidence type="ECO:0000256" key="1">
    <source>
        <dbReference type="SAM" id="MobiDB-lite"/>
    </source>
</evidence>
<evidence type="ECO:0000313" key="3">
    <source>
        <dbReference type="EMBL" id="KHJ95168.1"/>
    </source>
</evidence>
<sequence>MTTIPDEAHEWQGPKRDVASGPKVRDPFEDKNDNVFVYLGVTLVCLLPVVAFIMHM</sequence>
<keyword evidence="2" id="KW-0472">Membrane</keyword>
<proteinExistence type="predicted"/>
<feature type="region of interest" description="Disordered" evidence="1">
    <location>
        <begin position="1"/>
        <end position="25"/>
    </location>
</feature>
<dbReference type="EMBL" id="KN550056">
    <property type="protein sequence ID" value="KHJ95168.1"/>
    <property type="molecule type" value="Genomic_DNA"/>
</dbReference>
<keyword evidence="4" id="KW-1185">Reference proteome</keyword>